<comment type="caution">
    <text evidence="1">The sequence shown here is derived from an EMBL/GenBank/DDBJ whole genome shotgun (WGS) entry which is preliminary data.</text>
</comment>
<accession>A0A4Y2Q6E1</accession>
<name>A0A4Y2Q6E1_ARAVE</name>
<protein>
    <submittedName>
        <fullName evidence="1">Uncharacterized protein</fullName>
    </submittedName>
</protein>
<dbReference type="EMBL" id="BGPR01012882">
    <property type="protein sequence ID" value="GBN58167.1"/>
    <property type="molecule type" value="Genomic_DNA"/>
</dbReference>
<sequence>MSLLFLFFLGDCVKPYIIRHRKGTNVKRICPCIQHEGLEKKILVLSQWKTIEDRDIHEEQGECSELHQILSAFHAISEKTSTVLNDSLNNAIAVSPATYQAVGKGWIILDST</sequence>
<evidence type="ECO:0000313" key="2">
    <source>
        <dbReference type="Proteomes" id="UP000499080"/>
    </source>
</evidence>
<evidence type="ECO:0000313" key="1">
    <source>
        <dbReference type="EMBL" id="GBN58167.1"/>
    </source>
</evidence>
<gene>
    <name evidence="1" type="ORF">AVEN_218954_1</name>
</gene>
<dbReference type="Proteomes" id="UP000499080">
    <property type="component" value="Unassembled WGS sequence"/>
</dbReference>
<proteinExistence type="predicted"/>
<dbReference type="AlphaFoldDB" id="A0A4Y2Q6E1"/>
<keyword evidence="2" id="KW-1185">Reference proteome</keyword>
<reference evidence="1 2" key="1">
    <citation type="journal article" date="2019" name="Sci. Rep.">
        <title>Orb-weaving spider Araneus ventricosus genome elucidates the spidroin gene catalogue.</title>
        <authorList>
            <person name="Kono N."/>
            <person name="Nakamura H."/>
            <person name="Ohtoshi R."/>
            <person name="Moran D.A.P."/>
            <person name="Shinohara A."/>
            <person name="Yoshida Y."/>
            <person name="Fujiwara M."/>
            <person name="Mori M."/>
            <person name="Tomita M."/>
            <person name="Arakawa K."/>
        </authorList>
    </citation>
    <scope>NUCLEOTIDE SEQUENCE [LARGE SCALE GENOMIC DNA]</scope>
</reference>
<organism evidence="1 2">
    <name type="scientific">Araneus ventricosus</name>
    <name type="common">Orbweaver spider</name>
    <name type="synonym">Epeira ventricosa</name>
    <dbReference type="NCBI Taxonomy" id="182803"/>
    <lineage>
        <taxon>Eukaryota</taxon>
        <taxon>Metazoa</taxon>
        <taxon>Ecdysozoa</taxon>
        <taxon>Arthropoda</taxon>
        <taxon>Chelicerata</taxon>
        <taxon>Arachnida</taxon>
        <taxon>Araneae</taxon>
        <taxon>Araneomorphae</taxon>
        <taxon>Entelegynae</taxon>
        <taxon>Araneoidea</taxon>
        <taxon>Araneidae</taxon>
        <taxon>Araneus</taxon>
    </lineage>
</organism>